<reference evidence="1 2" key="1">
    <citation type="submission" date="2020-10" db="EMBL/GenBank/DDBJ databases">
        <title>Wide distribution of Phycisphaera-like planctomycetes from WD2101 soil group in peatlands and genome analysis of the first cultivated representative.</title>
        <authorList>
            <person name="Dedysh S.N."/>
            <person name="Beletsky A.V."/>
            <person name="Ivanova A."/>
            <person name="Kulichevskaya I.S."/>
            <person name="Suzina N.E."/>
            <person name="Philippov D.A."/>
            <person name="Rakitin A.L."/>
            <person name="Mardanov A.V."/>
            <person name="Ravin N.V."/>
        </authorList>
    </citation>
    <scope>NUCLEOTIDE SEQUENCE [LARGE SCALE GENOMIC DNA]</scope>
    <source>
        <strain evidence="1 2">M1803</strain>
    </source>
</reference>
<proteinExistence type="predicted"/>
<accession>A0A7M2X0T0</accession>
<sequence length="214" mass="23577">MDYAPAPDMIVLTQDGYEGDRLRLKPPNPSYRIPDGGGTTAFAPPEWEALNPTPPMSGIHRAGSYGSLIFMHARKTPEKRELLAVVTWPHYSGSYGLRVTLVELDRNDPGKRREVTTFAVPRGVLLAAADPQPGLGVVQQLQFFAGQPDSKDESAWTIGYTVAADRNAKPLPGLIQMKLTGEPELAKHDWPMRHQGKVPMQISVQRPNGTVWTN</sequence>
<dbReference type="AlphaFoldDB" id="A0A7M2X0T0"/>
<dbReference type="EMBL" id="CP063458">
    <property type="protein sequence ID" value="QOV91264.1"/>
    <property type="molecule type" value="Genomic_DNA"/>
</dbReference>
<evidence type="ECO:0000313" key="2">
    <source>
        <dbReference type="Proteomes" id="UP000593765"/>
    </source>
</evidence>
<dbReference type="RefSeq" id="WP_206294465.1">
    <property type="nucleotide sequence ID" value="NZ_CP063458.1"/>
</dbReference>
<keyword evidence="2" id="KW-1185">Reference proteome</keyword>
<protein>
    <submittedName>
        <fullName evidence="1">Uncharacterized protein</fullName>
    </submittedName>
</protein>
<evidence type="ECO:0000313" key="1">
    <source>
        <dbReference type="EMBL" id="QOV91264.1"/>
    </source>
</evidence>
<organism evidence="1 2">
    <name type="scientific">Humisphaera borealis</name>
    <dbReference type="NCBI Taxonomy" id="2807512"/>
    <lineage>
        <taxon>Bacteria</taxon>
        <taxon>Pseudomonadati</taxon>
        <taxon>Planctomycetota</taxon>
        <taxon>Phycisphaerae</taxon>
        <taxon>Tepidisphaerales</taxon>
        <taxon>Tepidisphaeraceae</taxon>
        <taxon>Humisphaera</taxon>
    </lineage>
</organism>
<name>A0A7M2X0T0_9BACT</name>
<dbReference type="KEGG" id="hbs:IPV69_07870"/>
<dbReference type="Proteomes" id="UP000593765">
    <property type="component" value="Chromosome"/>
</dbReference>
<gene>
    <name evidence="1" type="ORF">IPV69_07870</name>
</gene>